<keyword evidence="2" id="KW-0560">Oxidoreductase</keyword>
<evidence type="ECO:0000313" key="4">
    <source>
        <dbReference type="EMBL" id="MBI5128958.1"/>
    </source>
</evidence>
<organism evidence="4 5">
    <name type="scientific">Rhodopseudomonas palustris</name>
    <dbReference type="NCBI Taxonomy" id="1076"/>
    <lineage>
        <taxon>Bacteria</taxon>
        <taxon>Pseudomonadati</taxon>
        <taxon>Pseudomonadota</taxon>
        <taxon>Alphaproteobacteria</taxon>
        <taxon>Hyphomicrobiales</taxon>
        <taxon>Nitrobacteraceae</taxon>
        <taxon>Rhodopseudomonas</taxon>
    </lineage>
</organism>
<evidence type="ECO:0000259" key="3">
    <source>
        <dbReference type="SMART" id="SM00822"/>
    </source>
</evidence>
<dbReference type="SMART" id="SM00822">
    <property type="entry name" value="PKS_KR"/>
    <property type="match status" value="1"/>
</dbReference>
<reference evidence="4" key="1">
    <citation type="submission" date="2020-07" db="EMBL/GenBank/DDBJ databases">
        <title>Huge and variable diversity of episymbiotic CPR bacteria and DPANN archaea in groundwater ecosystems.</title>
        <authorList>
            <person name="He C.Y."/>
            <person name="Keren R."/>
            <person name="Whittaker M."/>
            <person name="Farag I.F."/>
            <person name="Doudna J."/>
            <person name="Cate J.H.D."/>
            <person name="Banfield J.F."/>
        </authorList>
    </citation>
    <scope>NUCLEOTIDE SEQUENCE</scope>
    <source>
        <strain evidence="4">NC_groundwater_1818_Pr3_B-0.1um_66_35</strain>
    </source>
</reference>
<dbReference type="InterPro" id="IPR020904">
    <property type="entry name" value="Sc_DH/Rdtase_CS"/>
</dbReference>
<dbReference type="InterPro" id="IPR057326">
    <property type="entry name" value="KR_dom"/>
</dbReference>
<dbReference type="SUPFAM" id="SSF51735">
    <property type="entry name" value="NAD(P)-binding Rossmann-fold domains"/>
    <property type="match status" value="1"/>
</dbReference>
<dbReference type="PRINTS" id="PR00081">
    <property type="entry name" value="GDHRDH"/>
</dbReference>
<dbReference type="GO" id="GO:0016491">
    <property type="term" value="F:oxidoreductase activity"/>
    <property type="evidence" value="ECO:0007669"/>
    <property type="project" value="UniProtKB-KW"/>
</dbReference>
<name>A0A933RYS9_RHOPL</name>
<dbReference type="PANTHER" id="PTHR43639:SF1">
    <property type="entry name" value="SHORT-CHAIN DEHYDROGENASE_REDUCTASE FAMILY PROTEIN"/>
    <property type="match status" value="1"/>
</dbReference>
<dbReference type="Gene3D" id="3.40.50.720">
    <property type="entry name" value="NAD(P)-binding Rossmann-like Domain"/>
    <property type="match status" value="1"/>
</dbReference>
<sequence>MSAATTNGARVAFVTGGGGGLGAIIAAALHGAGYRVAIGDIDEAAAKAVAARLDAGGATAIGLKLDVRRKSDFDAALAAVLARWNVAHVLVNNAAVTVARPVMEISPEEFDEVIAVNLRGTFLGCQVFGAYFRDSGHGRIVNMASLAGQNGGTATGAHYAASKGGIVTLTKVFARDLGKSGVTVNAIAPGPLDLPIVHKTVPAERFAEFKANIPVGDIGDPKFVAQLVLQLASAESGFVSGATWDVNGGLFMR</sequence>
<dbReference type="PROSITE" id="PS00061">
    <property type="entry name" value="ADH_SHORT"/>
    <property type="match status" value="1"/>
</dbReference>
<dbReference type="InterPro" id="IPR036291">
    <property type="entry name" value="NAD(P)-bd_dom_sf"/>
</dbReference>
<dbReference type="CDD" id="cd05233">
    <property type="entry name" value="SDR_c"/>
    <property type="match status" value="1"/>
</dbReference>
<accession>A0A933RYS9</accession>
<gene>
    <name evidence="4" type="ORF">HZA66_05920</name>
</gene>
<dbReference type="PANTHER" id="PTHR43639">
    <property type="entry name" value="OXIDOREDUCTASE, SHORT-CHAIN DEHYDROGENASE/REDUCTASE FAMILY (AFU_ORTHOLOGUE AFUA_5G02870)"/>
    <property type="match status" value="1"/>
</dbReference>
<dbReference type="EMBL" id="JACRJB010000014">
    <property type="protein sequence ID" value="MBI5128958.1"/>
    <property type="molecule type" value="Genomic_DNA"/>
</dbReference>
<comment type="caution">
    <text evidence="4">The sequence shown here is derived from an EMBL/GenBank/DDBJ whole genome shotgun (WGS) entry which is preliminary data.</text>
</comment>
<protein>
    <submittedName>
        <fullName evidence="4">SDR family oxidoreductase</fullName>
    </submittedName>
</protein>
<evidence type="ECO:0000256" key="2">
    <source>
        <dbReference type="ARBA" id="ARBA00023002"/>
    </source>
</evidence>
<comment type="similarity">
    <text evidence="1">Belongs to the short-chain dehydrogenases/reductases (SDR) family.</text>
</comment>
<dbReference type="InterPro" id="IPR002347">
    <property type="entry name" value="SDR_fam"/>
</dbReference>
<evidence type="ECO:0000256" key="1">
    <source>
        <dbReference type="ARBA" id="ARBA00006484"/>
    </source>
</evidence>
<dbReference type="Pfam" id="PF13561">
    <property type="entry name" value="adh_short_C2"/>
    <property type="match status" value="1"/>
</dbReference>
<dbReference type="PRINTS" id="PR00080">
    <property type="entry name" value="SDRFAMILY"/>
</dbReference>
<evidence type="ECO:0000313" key="5">
    <source>
        <dbReference type="Proteomes" id="UP000782519"/>
    </source>
</evidence>
<proteinExistence type="inferred from homology"/>
<dbReference type="AlphaFoldDB" id="A0A933RYS9"/>
<dbReference type="FunFam" id="3.40.50.720:FF:000173">
    <property type="entry name" value="3-oxoacyl-[acyl-carrier protein] reductase"/>
    <property type="match status" value="1"/>
</dbReference>
<dbReference type="Proteomes" id="UP000782519">
    <property type="component" value="Unassembled WGS sequence"/>
</dbReference>
<feature type="domain" description="Ketoreductase" evidence="3">
    <location>
        <begin position="10"/>
        <end position="190"/>
    </location>
</feature>